<sequence length="103" mass="11965">GKANLLLLDPISNGVGRIRLISQVVIPTSKCNNEVEYMLELFFQIKKIVLQMDEIFYEIERYAKQQQKILSCVITQENEISREEFLSSIITQTPMTPEKSRSR</sequence>
<gene>
    <name evidence="1" type="ORF">SPELUC_LOCUS13192</name>
</gene>
<keyword evidence="2" id="KW-1185">Reference proteome</keyword>
<feature type="non-terminal residue" evidence="1">
    <location>
        <position position="103"/>
    </location>
</feature>
<reference evidence="1" key="1">
    <citation type="submission" date="2021-06" db="EMBL/GenBank/DDBJ databases">
        <authorList>
            <person name="Kallberg Y."/>
            <person name="Tangrot J."/>
            <person name="Rosling A."/>
        </authorList>
    </citation>
    <scope>NUCLEOTIDE SEQUENCE</scope>
    <source>
        <strain evidence="1">28 12/20/2015</strain>
    </source>
</reference>
<dbReference type="EMBL" id="CAJVPW010033877">
    <property type="protein sequence ID" value="CAG8732166.1"/>
    <property type="molecule type" value="Genomic_DNA"/>
</dbReference>
<name>A0ACA9Q1X6_9GLOM</name>
<feature type="non-terminal residue" evidence="1">
    <location>
        <position position="1"/>
    </location>
</feature>
<dbReference type="Proteomes" id="UP000789366">
    <property type="component" value="Unassembled WGS sequence"/>
</dbReference>
<organism evidence="1 2">
    <name type="scientific">Cetraspora pellucida</name>
    <dbReference type="NCBI Taxonomy" id="1433469"/>
    <lineage>
        <taxon>Eukaryota</taxon>
        <taxon>Fungi</taxon>
        <taxon>Fungi incertae sedis</taxon>
        <taxon>Mucoromycota</taxon>
        <taxon>Glomeromycotina</taxon>
        <taxon>Glomeromycetes</taxon>
        <taxon>Diversisporales</taxon>
        <taxon>Gigasporaceae</taxon>
        <taxon>Cetraspora</taxon>
    </lineage>
</organism>
<protein>
    <submittedName>
        <fullName evidence="1">11733_t:CDS:1</fullName>
    </submittedName>
</protein>
<proteinExistence type="predicted"/>
<comment type="caution">
    <text evidence="1">The sequence shown here is derived from an EMBL/GenBank/DDBJ whole genome shotgun (WGS) entry which is preliminary data.</text>
</comment>
<evidence type="ECO:0000313" key="1">
    <source>
        <dbReference type="EMBL" id="CAG8732166.1"/>
    </source>
</evidence>
<evidence type="ECO:0000313" key="2">
    <source>
        <dbReference type="Proteomes" id="UP000789366"/>
    </source>
</evidence>
<accession>A0ACA9Q1X6</accession>